<evidence type="ECO:0000313" key="2">
    <source>
        <dbReference type="EMBL" id="CCA86601.1"/>
    </source>
</evidence>
<reference evidence="2" key="1">
    <citation type="journal article" date="2011" name="PLoS ONE">
        <title>Ralstonia syzygii, the Blood Disease Bacterium and some Asian R. solanacearum strains form a single genomic species despite divergent lifestyles.</title>
        <authorList>
            <person name="Remenant B."/>
            <person name="de Cambiaire J.C."/>
            <person name="Cellier G."/>
            <person name="Jacobs J.M."/>
            <person name="Mangenot S."/>
            <person name="Barbe V."/>
            <person name="Lajus A."/>
            <person name="Vallenet D."/>
            <person name="Medigue C."/>
            <person name="Fegan M."/>
            <person name="Allen C."/>
            <person name="Prior P."/>
        </authorList>
    </citation>
    <scope>NUCLEOTIDE SEQUENCE</scope>
    <source>
        <strain evidence="2">R24</strain>
    </source>
</reference>
<feature type="compositionally biased region" description="Basic and acidic residues" evidence="1">
    <location>
        <begin position="275"/>
        <end position="284"/>
    </location>
</feature>
<dbReference type="CDD" id="cd22987">
    <property type="entry name" value="AcrVA2-like"/>
    <property type="match status" value="1"/>
</dbReference>
<accession>G3A7W5</accession>
<dbReference type="InterPro" id="IPR058915">
    <property type="entry name" value="AcrVA2-like"/>
</dbReference>
<dbReference type="EMBL" id="FR854089">
    <property type="protein sequence ID" value="CCA86601.1"/>
    <property type="molecule type" value="Genomic_DNA"/>
</dbReference>
<dbReference type="Pfam" id="PF26125">
    <property type="entry name" value="AcrVA2-like"/>
    <property type="match status" value="1"/>
</dbReference>
<evidence type="ECO:0000256" key="1">
    <source>
        <dbReference type="SAM" id="MobiDB-lite"/>
    </source>
</evidence>
<feature type="compositionally biased region" description="Basic residues" evidence="1">
    <location>
        <begin position="288"/>
        <end position="301"/>
    </location>
</feature>
<sequence length="350" mass="39296">MHLIAAGKMYPGAWRQVDEFRAERGRNYPNWPEWCYLPLTAAAAIVANDVGVDVLHLPARFPALIPDAARLGCLAAWRVTQGIYRFDPALYPALIDTPLDGNIPGDVLYRLPEWCVYIETPELTVFGQPLIGAFAHLEHDYESGRPELRLLLDQEEALTPLPLHLGSWPLVESLQRVVREARHQSVKHAVSRSAFVVLDGHEEELQGLAAELSPLLSLLLYLCAEPEEIGSPEHRPANPQPKRTKQGLRLFAPDKPTQWDVGVRIGAALRRGYHAAETKHEEGGRSGSRPRPHIRRAHWHGFRSGPKKREDGREIPAAERCFDLRWLPPIPVNVSAPDDMPAVIHPVKFE</sequence>
<gene>
    <name evidence="2" type="ORF">RALSY_40831</name>
</gene>
<reference evidence="2" key="2">
    <citation type="submission" date="2011-04" db="EMBL/GenBank/DDBJ databases">
        <authorList>
            <person name="Genoscope - CEA"/>
        </authorList>
    </citation>
    <scope>NUCLEOTIDE SEQUENCE</scope>
    <source>
        <strain evidence="2">R24</strain>
    </source>
</reference>
<protein>
    <submittedName>
        <fullName evidence="2">Uncharacterized protein</fullName>
    </submittedName>
</protein>
<feature type="region of interest" description="Disordered" evidence="1">
    <location>
        <begin position="275"/>
        <end position="312"/>
    </location>
</feature>
<proteinExistence type="predicted"/>
<dbReference type="AlphaFoldDB" id="G3A7W5"/>
<name>G3A7W5_9RALS</name>
<organism evidence="2">
    <name type="scientific">Ralstonia syzygii R24</name>
    <dbReference type="NCBI Taxonomy" id="907261"/>
    <lineage>
        <taxon>Bacteria</taxon>
        <taxon>Pseudomonadati</taxon>
        <taxon>Pseudomonadota</taxon>
        <taxon>Betaproteobacteria</taxon>
        <taxon>Burkholderiales</taxon>
        <taxon>Burkholderiaceae</taxon>
        <taxon>Ralstonia</taxon>
        <taxon>Ralstonia solanacearum species complex</taxon>
    </lineage>
</organism>